<dbReference type="Proteomes" id="UP000245728">
    <property type="component" value="Chromosome"/>
</dbReference>
<keyword evidence="7" id="KW-0547">Nucleotide-binding</keyword>
<dbReference type="RefSeq" id="WP_109338537.1">
    <property type="nucleotide sequence ID" value="NZ_CP029347.1"/>
</dbReference>
<evidence type="ECO:0000259" key="12">
    <source>
        <dbReference type="PROSITE" id="PS50109"/>
    </source>
</evidence>
<keyword evidence="11" id="KW-0472">Membrane</keyword>
<proteinExistence type="predicted"/>
<dbReference type="InterPro" id="IPR005467">
    <property type="entry name" value="His_kinase_dom"/>
</dbReference>
<dbReference type="PANTHER" id="PTHR44936:SF10">
    <property type="entry name" value="SENSOR PROTEIN RSTB"/>
    <property type="match status" value="1"/>
</dbReference>
<keyword evidence="6 14" id="KW-0808">Transferase</keyword>
<keyword evidence="11" id="KW-1133">Transmembrane helix</keyword>
<evidence type="ECO:0000259" key="13">
    <source>
        <dbReference type="PROSITE" id="PS50885"/>
    </source>
</evidence>
<keyword evidence="10" id="KW-0175">Coiled coil</keyword>
<evidence type="ECO:0000256" key="9">
    <source>
        <dbReference type="ARBA" id="ARBA00022840"/>
    </source>
</evidence>
<keyword evidence="9" id="KW-0067">ATP-binding</keyword>
<keyword evidence="5" id="KW-0597">Phosphoprotein</keyword>
<evidence type="ECO:0000256" key="4">
    <source>
        <dbReference type="ARBA" id="ARBA00022475"/>
    </source>
</evidence>
<reference evidence="14 15" key="1">
    <citation type="submission" date="2018-05" db="EMBL/GenBank/DDBJ databases">
        <title>Salinimonas sp. HMF8227 Genome sequencing and assembly.</title>
        <authorList>
            <person name="Kang H."/>
            <person name="Kang J."/>
            <person name="Cha I."/>
            <person name="Kim H."/>
            <person name="Joh K."/>
        </authorList>
    </citation>
    <scope>NUCLEOTIDE SEQUENCE [LARGE SCALE GENOMIC DNA]</scope>
    <source>
        <strain evidence="14 15">HMF8227</strain>
    </source>
</reference>
<evidence type="ECO:0000256" key="1">
    <source>
        <dbReference type="ARBA" id="ARBA00000085"/>
    </source>
</evidence>
<keyword evidence="4" id="KW-1003">Cell membrane</keyword>
<sequence>MPRQPWSPSIRRLTLLGFIAVSLPLMLALGMALLHLERLSSEGASAVSEVARSVDASRQVAQLLQNMERTASQYQVLEDPEILSRYQSLRQRWQSLLAEQQHRSYQAVAEMLRRLGAKEQLLHQQISQQRMGLTVAAIQQGYAELTQMSQQLYELNREAIEQRVTGIEIRADELRQTLLQATWLFPVTMVVAFLFLWLIGRPLKRLKQQIGRLEQGDLSAPVSVSGAEDIAEVGAILDAMRRQLLQLEQQKTQFIRQISHELKTPLAAIREGAELLYDRTAGPLTDTQSEVADIIRTSVNRLQHLIEDLLNFNLLLDDAQLSHDSHCQISKVLERVERERRLELNARQLSLKGPQQDADWPVHQEHLRMILDNLVSNAIKFSPEGGVIRLSLSETEQDYRLTVQDQGPGIKDSQRESIFEPFVQAQGNGHSKLKSSGLGLTIVRELMRKYGGTIRAETNDEGGCFILSLPKE</sequence>
<dbReference type="CDD" id="cd00075">
    <property type="entry name" value="HATPase"/>
    <property type="match status" value="1"/>
</dbReference>
<dbReference type="GO" id="GO:0005886">
    <property type="term" value="C:plasma membrane"/>
    <property type="evidence" value="ECO:0007669"/>
    <property type="project" value="UniProtKB-SubCell"/>
</dbReference>
<dbReference type="InterPro" id="IPR003660">
    <property type="entry name" value="HAMP_dom"/>
</dbReference>
<dbReference type="GO" id="GO:0000155">
    <property type="term" value="F:phosphorelay sensor kinase activity"/>
    <property type="evidence" value="ECO:0007669"/>
    <property type="project" value="InterPro"/>
</dbReference>
<dbReference type="InterPro" id="IPR004358">
    <property type="entry name" value="Sig_transdc_His_kin-like_C"/>
</dbReference>
<comment type="subcellular location">
    <subcellularLocation>
        <location evidence="2">Cell membrane</location>
        <topology evidence="2">Multi-pass membrane protein</topology>
    </subcellularLocation>
</comment>
<keyword evidence="8 14" id="KW-0418">Kinase</keyword>
<dbReference type="KEGG" id="salh:HMF8227_00345"/>
<evidence type="ECO:0000256" key="8">
    <source>
        <dbReference type="ARBA" id="ARBA00022777"/>
    </source>
</evidence>
<feature type="transmembrane region" description="Helical" evidence="11">
    <location>
        <begin position="12"/>
        <end position="34"/>
    </location>
</feature>
<dbReference type="Gene3D" id="3.30.565.10">
    <property type="entry name" value="Histidine kinase-like ATPase, C-terminal domain"/>
    <property type="match status" value="1"/>
</dbReference>
<dbReference type="SUPFAM" id="SSF47384">
    <property type="entry name" value="Homodimeric domain of signal transducing histidine kinase"/>
    <property type="match status" value="1"/>
</dbReference>
<evidence type="ECO:0000256" key="2">
    <source>
        <dbReference type="ARBA" id="ARBA00004651"/>
    </source>
</evidence>
<name>A0A2S2DZN4_9ALTE</name>
<dbReference type="PROSITE" id="PS50109">
    <property type="entry name" value="HIS_KIN"/>
    <property type="match status" value="1"/>
</dbReference>
<evidence type="ECO:0000256" key="10">
    <source>
        <dbReference type="SAM" id="Coils"/>
    </source>
</evidence>
<evidence type="ECO:0000256" key="11">
    <source>
        <dbReference type="SAM" id="Phobius"/>
    </source>
</evidence>
<dbReference type="SMART" id="SM00387">
    <property type="entry name" value="HATPase_c"/>
    <property type="match status" value="1"/>
</dbReference>
<dbReference type="Gene3D" id="1.10.287.130">
    <property type="match status" value="1"/>
</dbReference>
<dbReference type="EMBL" id="CP029347">
    <property type="protein sequence ID" value="AWL10851.1"/>
    <property type="molecule type" value="Genomic_DNA"/>
</dbReference>
<dbReference type="EC" id="2.7.13.3" evidence="3"/>
<keyword evidence="15" id="KW-1185">Reference proteome</keyword>
<dbReference type="Pfam" id="PF02518">
    <property type="entry name" value="HATPase_c"/>
    <property type="match status" value="1"/>
</dbReference>
<dbReference type="SMART" id="SM00304">
    <property type="entry name" value="HAMP"/>
    <property type="match status" value="1"/>
</dbReference>
<dbReference type="CDD" id="cd00082">
    <property type="entry name" value="HisKA"/>
    <property type="match status" value="1"/>
</dbReference>
<evidence type="ECO:0000256" key="6">
    <source>
        <dbReference type="ARBA" id="ARBA00022679"/>
    </source>
</evidence>
<dbReference type="SMART" id="SM00388">
    <property type="entry name" value="HisKA"/>
    <property type="match status" value="1"/>
</dbReference>
<evidence type="ECO:0000256" key="3">
    <source>
        <dbReference type="ARBA" id="ARBA00012438"/>
    </source>
</evidence>
<protein>
    <recommendedName>
        <fullName evidence="3">histidine kinase</fullName>
        <ecNumber evidence="3">2.7.13.3</ecNumber>
    </recommendedName>
</protein>
<evidence type="ECO:0000256" key="5">
    <source>
        <dbReference type="ARBA" id="ARBA00022553"/>
    </source>
</evidence>
<gene>
    <name evidence="14" type="primary">glrK</name>
    <name evidence="14" type="ORF">HMF8227_00345</name>
</gene>
<dbReference type="PANTHER" id="PTHR44936">
    <property type="entry name" value="SENSOR PROTEIN CREC"/>
    <property type="match status" value="1"/>
</dbReference>
<dbReference type="PRINTS" id="PR00344">
    <property type="entry name" value="BCTRLSENSOR"/>
</dbReference>
<evidence type="ECO:0000313" key="14">
    <source>
        <dbReference type="EMBL" id="AWL10851.1"/>
    </source>
</evidence>
<organism evidence="14 15">
    <name type="scientific">Saliniradius amylolyticus</name>
    <dbReference type="NCBI Taxonomy" id="2183582"/>
    <lineage>
        <taxon>Bacteria</taxon>
        <taxon>Pseudomonadati</taxon>
        <taxon>Pseudomonadota</taxon>
        <taxon>Gammaproteobacteria</taxon>
        <taxon>Alteromonadales</taxon>
        <taxon>Alteromonadaceae</taxon>
        <taxon>Saliniradius</taxon>
    </lineage>
</organism>
<evidence type="ECO:0000313" key="15">
    <source>
        <dbReference type="Proteomes" id="UP000245728"/>
    </source>
</evidence>
<dbReference type="SUPFAM" id="SSF158472">
    <property type="entry name" value="HAMP domain-like"/>
    <property type="match status" value="1"/>
</dbReference>
<dbReference type="OrthoDB" id="9804645at2"/>
<comment type="catalytic activity">
    <reaction evidence="1">
        <text>ATP + protein L-histidine = ADP + protein N-phospho-L-histidine.</text>
        <dbReference type="EC" id="2.7.13.3"/>
    </reaction>
</comment>
<dbReference type="InterPro" id="IPR003661">
    <property type="entry name" value="HisK_dim/P_dom"/>
</dbReference>
<feature type="coiled-coil region" evidence="10">
    <location>
        <begin position="230"/>
        <end position="257"/>
    </location>
</feature>
<dbReference type="Pfam" id="PF00512">
    <property type="entry name" value="HisKA"/>
    <property type="match status" value="1"/>
</dbReference>
<dbReference type="Pfam" id="PF00672">
    <property type="entry name" value="HAMP"/>
    <property type="match status" value="1"/>
</dbReference>
<dbReference type="InterPro" id="IPR050980">
    <property type="entry name" value="2C_sensor_his_kinase"/>
</dbReference>
<dbReference type="GO" id="GO:0005524">
    <property type="term" value="F:ATP binding"/>
    <property type="evidence" value="ECO:0007669"/>
    <property type="project" value="UniProtKB-KW"/>
</dbReference>
<dbReference type="AlphaFoldDB" id="A0A2S2DZN4"/>
<feature type="domain" description="Histidine kinase" evidence="12">
    <location>
        <begin position="257"/>
        <end position="472"/>
    </location>
</feature>
<evidence type="ECO:0000256" key="7">
    <source>
        <dbReference type="ARBA" id="ARBA00022741"/>
    </source>
</evidence>
<dbReference type="InterPro" id="IPR003594">
    <property type="entry name" value="HATPase_dom"/>
</dbReference>
<dbReference type="InterPro" id="IPR036890">
    <property type="entry name" value="HATPase_C_sf"/>
</dbReference>
<accession>A0A2S2DZN4</accession>
<dbReference type="PROSITE" id="PS50885">
    <property type="entry name" value="HAMP"/>
    <property type="match status" value="1"/>
</dbReference>
<dbReference type="CDD" id="cd06225">
    <property type="entry name" value="HAMP"/>
    <property type="match status" value="1"/>
</dbReference>
<keyword evidence="11" id="KW-0812">Transmembrane</keyword>
<feature type="domain" description="HAMP" evidence="13">
    <location>
        <begin position="197"/>
        <end position="249"/>
    </location>
</feature>
<dbReference type="SUPFAM" id="SSF55874">
    <property type="entry name" value="ATPase domain of HSP90 chaperone/DNA topoisomerase II/histidine kinase"/>
    <property type="match status" value="1"/>
</dbReference>
<feature type="transmembrane region" description="Helical" evidence="11">
    <location>
        <begin position="183"/>
        <end position="200"/>
    </location>
</feature>
<dbReference type="InterPro" id="IPR036097">
    <property type="entry name" value="HisK_dim/P_sf"/>
</dbReference>